<organism evidence="1">
    <name type="scientific">mine drainage metagenome</name>
    <dbReference type="NCBI Taxonomy" id="410659"/>
    <lineage>
        <taxon>unclassified sequences</taxon>
        <taxon>metagenomes</taxon>
        <taxon>ecological metagenomes</taxon>
    </lineage>
</organism>
<reference evidence="1" key="1">
    <citation type="submission" date="2016-10" db="EMBL/GenBank/DDBJ databases">
        <title>Sequence of Gallionella enrichment culture.</title>
        <authorList>
            <person name="Poehlein A."/>
            <person name="Muehling M."/>
            <person name="Daniel R."/>
        </authorList>
    </citation>
    <scope>NUCLEOTIDE SEQUENCE</scope>
</reference>
<gene>
    <name evidence="1" type="ORF">GALL_80520</name>
</gene>
<name>A0A1J5SMF2_9ZZZZ</name>
<protein>
    <submittedName>
        <fullName evidence="1">Uncharacterized protein</fullName>
    </submittedName>
</protein>
<sequence>MYSRFGIVFIFFPFKSNVNITPLLEDYFSGEGQRGYWARVAAGQSVPKTALPNPKNDETIQIAKRNPISEEIKVAQEQKKEKERQQVEQVGEITVPAVLELPHKLTKMTQKFYAELVSKIEKWERKKNIRPGLTDWSNMPPSADKGRYSSRASDGYSVIISLEMLDRALIFLDTLAKTLEKNGFKIQNNVQLEKNGKAVEAVKDGEGIRFHLSEGYKRRLLTPEELKAVRAERSWAPEYEMVPSTKFTFTVNGRESWTEKKWTDGSKNLEEQLPAIVAEFLDLVPRQKQLRVDRAKAAEERNERERIERLAYWKREEQKRQFESAMQESGLLQDLERLETYLNQLEVKYREAHGEMSENAIAWLKLMRAMAKSQNPLRNRLRSLKELQEIEPTDLEWMPTKQD</sequence>
<proteinExistence type="predicted"/>
<dbReference type="AlphaFoldDB" id="A0A1J5SMF2"/>
<comment type="caution">
    <text evidence="1">The sequence shown here is derived from an EMBL/GenBank/DDBJ whole genome shotgun (WGS) entry which is preliminary data.</text>
</comment>
<evidence type="ECO:0000313" key="1">
    <source>
        <dbReference type="EMBL" id="OIR09647.1"/>
    </source>
</evidence>
<dbReference type="EMBL" id="MLJW01000025">
    <property type="protein sequence ID" value="OIR09647.1"/>
    <property type="molecule type" value="Genomic_DNA"/>
</dbReference>
<accession>A0A1J5SMF2</accession>